<organism evidence="1 2">
    <name type="scientific">Caenorhabditis auriculariae</name>
    <dbReference type="NCBI Taxonomy" id="2777116"/>
    <lineage>
        <taxon>Eukaryota</taxon>
        <taxon>Metazoa</taxon>
        <taxon>Ecdysozoa</taxon>
        <taxon>Nematoda</taxon>
        <taxon>Chromadorea</taxon>
        <taxon>Rhabditida</taxon>
        <taxon>Rhabditina</taxon>
        <taxon>Rhabditomorpha</taxon>
        <taxon>Rhabditoidea</taxon>
        <taxon>Rhabditidae</taxon>
        <taxon>Peloderinae</taxon>
        <taxon>Caenorhabditis</taxon>
    </lineage>
</organism>
<gene>
    <name evidence="1" type="ORF">CAUJ_LOCUS8939</name>
</gene>
<comment type="caution">
    <text evidence="1">The sequence shown here is derived from an EMBL/GenBank/DDBJ whole genome shotgun (WGS) entry which is preliminary data.</text>
</comment>
<keyword evidence="2" id="KW-1185">Reference proteome</keyword>
<reference evidence="1" key="1">
    <citation type="submission" date="2020-10" db="EMBL/GenBank/DDBJ databases">
        <authorList>
            <person name="Kikuchi T."/>
        </authorList>
    </citation>
    <scope>NUCLEOTIDE SEQUENCE</scope>
    <source>
        <strain evidence="1">NKZ352</strain>
    </source>
</reference>
<sequence>MYLVSAIKEAAQTFVLFRQIRKEVQLNCNSPLRNELLQVEQICFAWEGIVLELSRSIRREEYGGWTNELTALSDNCVLNELRIVQLLMYIEASRKVYLETQGGFVEMIDNDRILRHMQDRARRLREQLRRDEEDFENGLYHWQYVQLGQDPAFEVTLVPFTCLPIRKIRIRSPSRASEQRKVGWKSSSTHDYNDQSNVGGVLTESVLSQLPSAAFRPTDLEDHVVPAASTLSLADDNGEQQQPNLQLQLHLLITHDPLIRPSPPPQFYPPEQQQ</sequence>
<dbReference type="Proteomes" id="UP000835052">
    <property type="component" value="Unassembled WGS sequence"/>
</dbReference>
<dbReference type="EMBL" id="CAJGYM010000032">
    <property type="protein sequence ID" value="CAD6193020.1"/>
    <property type="molecule type" value="Genomic_DNA"/>
</dbReference>
<evidence type="ECO:0000313" key="2">
    <source>
        <dbReference type="Proteomes" id="UP000835052"/>
    </source>
</evidence>
<evidence type="ECO:0000313" key="1">
    <source>
        <dbReference type="EMBL" id="CAD6193020.1"/>
    </source>
</evidence>
<name>A0A8S1HII4_9PELO</name>
<protein>
    <submittedName>
        <fullName evidence="1">Uncharacterized protein</fullName>
    </submittedName>
</protein>
<dbReference type="AlphaFoldDB" id="A0A8S1HII4"/>
<proteinExistence type="predicted"/>
<accession>A0A8S1HII4</accession>